<dbReference type="NCBIfam" id="TIGR00254">
    <property type="entry name" value="GGDEF"/>
    <property type="match status" value="1"/>
</dbReference>
<name>A0A1G9B730_9BACI</name>
<dbReference type="Gene3D" id="3.30.450.20">
    <property type="entry name" value="PAS domain"/>
    <property type="match status" value="1"/>
</dbReference>
<dbReference type="Pfam" id="PF00990">
    <property type="entry name" value="GGDEF"/>
    <property type="match status" value="1"/>
</dbReference>
<dbReference type="InterPro" id="IPR043128">
    <property type="entry name" value="Rev_trsase/Diguanyl_cyclase"/>
</dbReference>
<dbReference type="SUPFAM" id="SSF55073">
    <property type="entry name" value="Nucleotide cyclase"/>
    <property type="match status" value="1"/>
</dbReference>
<dbReference type="Pfam" id="PF00563">
    <property type="entry name" value="EAL"/>
    <property type="match status" value="1"/>
</dbReference>
<dbReference type="PROSITE" id="PS50113">
    <property type="entry name" value="PAC"/>
    <property type="match status" value="1"/>
</dbReference>
<evidence type="ECO:0000313" key="5">
    <source>
        <dbReference type="EMBL" id="SDK35258.1"/>
    </source>
</evidence>
<feature type="domain" description="GGDEF" evidence="4">
    <location>
        <begin position="329"/>
        <end position="462"/>
    </location>
</feature>
<dbReference type="InterPro" id="IPR013655">
    <property type="entry name" value="PAS_fold_3"/>
</dbReference>
<dbReference type="Pfam" id="PF08447">
    <property type="entry name" value="PAS_3"/>
    <property type="match status" value="1"/>
</dbReference>
<sequence>MTLLNLDNIFDRQKLEDLFSQLEAVGFHDESSQLLNQLRVFVMENFHVFNDLKSAIDRSDTTITITNKQGIITYVDDNFCGMTGYTAEELIGNTHRVINSGHHSTNFFRELWNTIKAGDVWRGEIKNKSKRGSHMWLQTTIIPLLDAESQPGSFIAFRTDITKQKEMETKLVKTMKSDFKRTFEALINMVYKVEKTGESGRYLHTMIEGRLAKKVGLPTELAGGIFLEEIVDLDSERFSFFQSRYEEAFQGNEVDFKYTFSELCLYFTLSPIIEAGNVVEVVGSAVDITSLEEAEHQVRHLAYHDQLTDLPNRSKLRNDLDQWIAENKGRFALFYCDLDRLKYINDAMGQFAGDQVISSIADRIQHVIKGKGSLYRYGGDEFIFVLTEQFCQEDLELLGEQILKQINKPLTVAGKEFFITCSIGISQYDKDGSTSEQLINYAGIAMHYCKVNGRNGKLFYSKKMNQTYNDLILLEGELRRAISKEELTLYYQPKIDVVTGEIIGMEALTRWFHPERGDIPPQKFIALAEETGLIIQLGEWVIKEACRQQKQWKEAGYKQQRVAINVSALEIQRNDFTEKVRRILHETDMPPECLDLEITENSVMQNTEECIKTMNELRAMGITLSIDDFGTGYSSFGYLRKFPINHLKIDQSFIRDAYTEPSNAEIVKAMIQLAHTFGVKVVAEGVEEREALEFLRNQKCDYYQGYYYSRPVPAIEFEDMLVRG</sequence>
<dbReference type="InterPro" id="IPR001610">
    <property type="entry name" value="PAC"/>
</dbReference>
<dbReference type="EMBL" id="FNFL01000005">
    <property type="protein sequence ID" value="SDK35258.1"/>
    <property type="molecule type" value="Genomic_DNA"/>
</dbReference>
<dbReference type="PROSITE" id="PS50112">
    <property type="entry name" value="PAS"/>
    <property type="match status" value="1"/>
</dbReference>
<dbReference type="FunFam" id="3.20.20.450:FF:000001">
    <property type="entry name" value="Cyclic di-GMP phosphodiesterase yahA"/>
    <property type="match status" value="1"/>
</dbReference>
<evidence type="ECO:0000259" key="3">
    <source>
        <dbReference type="PROSITE" id="PS50883"/>
    </source>
</evidence>
<dbReference type="CDD" id="cd01949">
    <property type="entry name" value="GGDEF"/>
    <property type="match status" value="1"/>
</dbReference>
<dbReference type="PROSITE" id="PS50887">
    <property type="entry name" value="GGDEF"/>
    <property type="match status" value="1"/>
</dbReference>
<dbReference type="STRING" id="407036.SAMN05216243_2846"/>
<gene>
    <name evidence="5" type="ORF">SAMN05216243_2846</name>
</gene>
<dbReference type="InterPro" id="IPR029787">
    <property type="entry name" value="Nucleotide_cyclase"/>
</dbReference>
<dbReference type="CDD" id="cd00130">
    <property type="entry name" value="PAS"/>
    <property type="match status" value="1"/>
</dbReference>
<dbReference type="SMART" id="SM00267">
    <property type="entry name" value="GGDEF"/>
    <property type="match status" value="1"/>
</dbReference>
<dbReference type="SMART" id="SM00052">
    <property type="entry name" value="EAL"/>
    <property type="match status" value="1"/>
</dbReference>
<dbReference type="Gene3D" id="3.30.70.270">
    <property type="match status" value="1"/>
</dbReference>
<dbReference type="RefSeq" id="WP_093215489.1">
    <property type="nucleotide sequence ID" value="NZ_FNFL01000005.1"/>
</dbReference>
<feature type="domain" description="PAS" evidence="1">
    <location>
        <begin position="48"/>
        <end position="94"/>
    </location>
</feature>
<dbReference type="InterPro" id="IPR000700">
    <property type="entry name" value="PAS-assoc_C"/>
</dbReference>
<dbReference type="OrthoDB" id="9759607at2"/>
<dbReference type="SMART" id="SM00091">
    <property type="entry name" value="PAS"/>
    <property type="match status" value="1"/>
</dbReference>
<evidence type="ECO:0000259" key="1">
    <source>
        <dbReference type="PROSITE" id="PS50112"/>
    </source>
</evidence>
<dbReference type="Proteomes" id="UP000198694">
    <property type="component" value="Unassembled WGS sequence"/>
</dbReference>
<dbReference type="InterPro" id="IPR052155">
    <property type="entry name" value="Biofilm_reg_signaling"/>
</dbReference>
<feature type="domain" description="EAL" evidence="3">
    <location>
        <begin position="471"/>
        <end position="724"/>
    </location>
</feature>
<evidence type="ECO:0000313" key="6">
    <source>
        <dbReference type="Proteomes" id="UP000198694"/>
    </source>
</evidence>
<dbReference type="InterPro" id="IPR000014">
    <property type="entry name" value="PAS"/>
</dbReference>
<dbReference type="SUPFAM" id="SSF141868">
    <property type="entry name" value="EAL domain-like"/>
    <property type="match status" value="1"/>
</dbReference>
<dbReference type="AlphaFoldDB" id="A0A1G9B730"/>
<dbReference type="PROSITE" id="PS50883">
    <property type="entry name" value="EAL"/>
    <property type="match status" value="1"/>
</dbReference>
<proteinExistence type="predicted"/>
<dbReference type="CDD" id="cd01948">
    <property type="entry name" value="EAL"/>
    <property type="match status" value="1"/>
</dbReference>
<dbReference type="SUPFAM" id="SSF55785">
    <property type="entry name" value="PYP-like sensor domain (PAS domain)"/>
    <property type="match status" value="1"/>
</dbReference>
<organism evidence="5 6">
    <name type="scientific">Sediminibacillus albus</name>
    <dbReference type="NCBI Taxonomy" id="407036"/>
    <lineage>
        <taxon>Bacteria</taxon>
        <taxon>Bacillati</taxon>
        <taxon>Bacillota</taxon>
        <taxon>Bacilli</taxon>
        <taxon>Bacillales</taxon>
        <taxon>Bacillaceae</taxon>
        <taxon>Sediminibacillus</taxon>
    </lineage>
</organism>
<protein>
    <submittedName>
        <fullName evidence="5">PAS domain S-box-containing protein/diguanylate cyclase (GGDEF) domain-containing protein</fullName>
    </submittedName>
</protein>
<dbReference type="InterPro" id="IPR000160">
    <property type="entry name" value="GGDEF_dom"/>
</dbReference>
<evidence type="ECO:0000259" key="2">
    <source>
        <dbReference type="PROSITE" id="PS50113"/>
    </source>
</evidence>
<accession>A0A1G9B730</accession>
<dbReference type="Gene3D" id="3.20.20.450">
    <property type="entry name" value="EAL domain"/>
    <property type="match status" value="1"/>
</dbReference>
<reference evidence="5 6" key="1">
    <citation type="submission" date="2016-10" db="EMBL/GenBank/DDBJ databases">
        <authorList>
            <person name="de Groot N.N."/>
        </authorList>
    </citation>
    <scope>NUCLEOTIDE SEQUENCE [LARGE SCALE GENOMIC DNA]</scope>
    <source>
        <strain evidence="5 6">CGMCC 1.6502</strain>
    </source>
</reference>
<dbReference type="SMART" id="SM00086">
    <property type="entry name" value="PAC"/>
    <property type="match status" value="1"/>
</dbReference>
<dbReference type="InterPro" id="IPR035965">
    <property type="entry name" value="PAS-like_dom_sf"/>
</dbReference>
<dbReference type="PANTHER" id="PTHR44757:SF2">
    <property type="entry name" value="BIOFILM ARCHITECTURE MAINTENANCE PROTEIN MBAA"/>
    <property type="match status" value="1"/>
</dbReference>
<feature type="domain" description="PAC" evidence="2">
    <location>
        <begin position="121"/>
        <end position="173"/>
    </location>
</feature>
<keyword evidence="6" id="KW-1185">Reference proteome</keyword>
<dbReference type="PANTHER" id="PTHR44757">
    <property type="entry name" value="DIGUANYLATE CYCLASE DGCP"/>
    <property type="match status" value="1"/>
</dbReference>
<evidence type="ECO:0000259" key="4">
    <source>
        <dbReference type="PROSITE" id="PS50887"/>
    </source>
</evidence>
<dbReference type="InterPro" id="IPR035919">
    <property type="entry name" value="EAL_sf"/>
</dbReference>
<dbReference type="NCBIfam" id="TIGR00229">
    <property type="entry name" value="sensory_box"/>
    <property type="match status" value="1"/>
</dbReference>
<dbReference type="InterPro" id="IPR001633">
    <property type="entry name" value="EAL_dom"/>
</dbReference>